<feature type="transmembrane region" description="Helical" evidence="1">
    <location>
        <begin position="443"/>
        <end position="464"/>
    </location>
</feature>
<gene>
    <name evidence="2" type="ORF">LA20249_02640</name>
</gene>
<feature type="transmembrane region" description="Helical" evidence="1">
    <location>
        <begin position="12"/>
        <end position="45"/>
    </location>
</feature>
<dbReference type="Proteomes" id="UP000234653">
    <property type="component" value="Chromosome"/>
</dbReference>
<sequence>MSVKNKLYRNFILLLVILQMLEIIFPIHLTLLVALIAVPIFILGLGRLSNSFKIATSIFLVMGVILLLTSKLSLNSLTNSVTSMIDIVVLLVVMQLFMVPVTIGNYQTAVEDFMKKKLHTPKAIYIFVMVVTHLLSSILSMGTVSIVISVLGDSIKQRVNDYQQFSGKAITRAFTLGTLWAPGAATIFLISTVTKVKWNTLFLPCILLGIIGLFLAYFLESKQSFFKKPQGTNTFSELIEQSSKGQSLIPVLIAIVGLLILSFVFMHFNIGSSMGSVTLAGIITIAIWIVLLLLPKNKRQEHSQSLNSAVKEYLNNGVFSGASLAPFFIGIGTFTYGFEHSTVSTMLIQFLRPIFSQLGWALVILIPLIVVLSSLVGIHPLASVALIGKIVMSAHLALSPLLIALSLNIGSVIAYMVSPFAGIIIIVASLLEVKPTIISLRWNWLFCLLFAAVGLTFSVLFSFIY</sequence>
<evidence type="ECO:0000313" key="2">
    <source>
        <dbReference type="EMBL" id="AUI71162.1"/>
    </source>
</evidence>
<feature type="transmembrane region" description="Helical" evidence="1">
    <location>
        <begin position="274"/>
        <end position="294"/>
    </location>
</feature>
<evidence type="ECO:0000313" key="3">
    <source>
        <dbReference type="Proteomes" id="UP000234653"/>
    </source>
</evidence>
<keyword evidence="1" id="KW-0812">Transmembrane</keyword>
<feature type="transmembrane region" description="Helical" evidence="1">
    <location>
        <begin position="314"/>
        <end position="338"/>
    </location>
</feature>
<feature type="transmembrane region" description="Helical" evidence="1">
    <location>
        <begin position="248"/>
        <end position="268"/>
    </location>
</feature>
<dbReference type="OrthoDB" id="5338334at2"/>
<proteinExistence type="predicted"/>
<feature type="transmembrane region" description="Helical" evidence="1">
    <location>
        <begin position="81"/>
        <end position="103"/>
    </location>
</feature>
<feature type="transmembrane region" description="Helical" evidence="1">
    <location>
        <begin position="123"/>
        <end position="152"/>
    </location>
</feature>
<feature type="transmembrane region" description="Helical" evidence="1">
    <location>
        <begin position="390"/>
        <end position="407"/>
    </location>
</feature>
<dbReference type="STRING" id="1423720.FC67_GL001806"/>
<dbReference type="RefSeq" id="WP_057739543.1">
    <property type="nucleotide sequence ID" value="NZ_AZDQ01000043.1"/>
</dbReference>
<reference evidence="2 3" key="1">
    <citation type="submission" date="2016-12" db="EMBL/GenBank/DDBJ databases">
        <title>The whole genome sequencing and assembly of Lactobacillus alimentarius DSM 20249T strain.</title>
        <authorList>
            <person name="Lee Y.-J."/>
            <person name="Yi H."/>
            <person name="Bahn Y.-S."/>
            <person name="Kim J.F."/>
            <person name="Lee D.-W."/>
        </authorList>
    </citation>
    <scope>NUCLEOTIDE SEQUENCE [LARGE SCALE GENOMIC DNA]</scope>
    <source>
        <strain evidence="2 3">DSM 20249</strain>
    </source>
</reference>
<organism evidence="2 3">
    <name type="scientific">Companilactobacillus alimentarius DSM 20249</name>
    <dbReference type="NCBI Taxonomy" id="1423720"/>
    <lineage>
        <taxon>Bacteria</taxon>
        <taxon>Bacillati</taxon>
        <taxon>Bacillota</taxon>
        <taxon>Bacilli</taxon>
        <taxon>Lactobacillales</taxon>
        <taxon>Lactobacillaceae</taxon>
        <taxon>Companilactobacillus</taxon>
    </lineage>
</organism>
<protein>
    <recommendedName>
        <fullName evidence="4">Citrate transporter-like domain-containing protein</fullName>
    </recommendedName>
</protein>
<feature type="transmembrane region" description="Helical" evidence="1">
    <location>
        <begin position="173"/>
        <end position="194"/>
    </location>
</feature>
<feature type="transmembrane region" description="Helical" evidence="1">
    <location>
        <begin position="358"/>
        <end position="378"/>
    </location>
</feature>
<feature type="transmembrane region" description="Helical" evidence="1">
    <location>
        <begin position="413"/>
        <end position="431"/>
    </location>
</feature>
<keyword evidence="1" id="KW-1133">Transmembrane helix</keyword>
<evidence type="ECO:0008006" key="4">
    <source>
        <dbReference type="Google" id="ProtNLM"/>
    </source>
</evidence>
<dbReference type="EMBL" id="CP018867">
    <property type="protein sequence ID" value="AUI71162.1"/>
    <property type="molecule type" value="Genomic_DNA"/>
</dbReference>
<feature type="transmembrane region" description="Helical" evidence="1">
    <location>
        <begin position="200"/>
        <end position="219"/>
    </location>
</feature>
<keyword evidence="1" id="KW-0472">Membrane</keyword>
<feature type="transmembrane region" description="Helical" evidence="1">
    <location>
        <begin position="51"/>
        <end position="69"/>
    </location>
</feature>
<keyword evidence="3" id="KW-1185">Reference proteome</keyword>
<dbReference type="KEGG" id="lali:LA20249_02640"/>
<name>A0A2K9HPB2_9LACO</name>
<evidence type="ECO:0000256" key="1">
    <source>
        <dbReference type="SAM" id="Phobius"/>
    </source>
</evidence>
<accession>A0A2K9HPB2</accession>
<dbReference type="AlphaFoldDB" id="A0A2K9HPB2"/>